<dbReference type="PROSITE" id="PS50026">
    <property type="entry name" value="EGF_3"/>
    <property type="match status" value="1"/>
</dbReference>
<feature type="transmembrane region" description="Helical" evidence="2">
    <location>
        <begin position="467"/>
        <end position="489"/>
    </location>
</feature>
<feature type="disulfide bond" evidence="1">
    <location>
        <begin position="435"/>
        <end position="444"/>
    </location>
</feature>
<dbReference type="AlphaFoldDB" id="A0A3Q2XUY6"/>
<evidence type="ECO:0000313" key="5">
    <source>
        <dbReference type="Ensembl" id="ENSHCOP00000004106.1"/>
    </source>
</evidence>
<dbReference type="Pfam" id="PF23106">
    <property type="entry name" value="EGF_Teneurin"/>
    <property type="match status" value="1"/>
</dbReference>
<evidence type="ECO:0000256" key="2">
    <source>
        <dbReference type="SAM" id="Phobius"/>
    </source>
</evidence>
<dbReference type="PROSITE" id="PS00022">
    <property type="entry name" value="EGF_1"/>
    <property type="match status" value="2"/>
</dbReference>
<dbReference type="InterPro" id="IPR018711">
    <property type="entry name" value="NAGPA"/>
</dbReference>
<feature type="signal peptide" evidence="3">
    <location>
        <begin position="1"/>
        <end position="23"/>
    </location>
</feature>
<dbReference type="Pfam" id="PF09992">
    <property type="entry name" value="NAGPA"/>
    <property type="match status" value="1"/>
</dbReference>
<keyword evidence="1" id="KW-0245">EGF-like domain</keyword>
<dbReference type="STRING" id="109280.ENSHCOP00000004106"/>
<keyword evidence="2" id="KW-1133">Transmembrane helix</keyword>
<keyword evidence="2" id="KW-0472">Membrane</keyword>
<dbReference type="PANTHER" id="PTHR40446">
    <property type="entry name" value="N-ACETYLGLUCOSAMINE-1-PHOSPHODIESTER ALPHA-N-ACETYLGLUCOSAMINIDASE"/>
    <property type="match status" value="1"/>
</dbReference>
<feature type="domain" description="EGF-like" evidence="4">
    <location>
        <begin position="410"/>
        <end position="445"/>
    </location>
</feature>
<dbReference type="Gene3D" id="2.10.25.10">
    <property type="entry name" value="Laminin"/>
    <property type="match status" value="2"/>
</dbReference>
<accession>A0A3Q2XUY6</accession>
<dbReference type="InterPro" id="IPR000742">
    <property type="entry name" value="EGF"/>
</dbReference>
<keyword evidence="2" id="KW-0812">Transmembrane</keyword>
<dbReference type="OMA" id="RPCKCEH"/>
<dbReference type="GeneTree" id="ENSGT01030000234566"/>
<keyword evidence="6" id="KW-1185">Reference proteome</keyword>
<proteinExistence type="predicted"/>
<dbReference type="PANTHER" id="PTHR40446:SF2">
    <property type="entry name" value="N-ACETYLGLUCOSAMINE-1-PHOSPHODIESTER ALPHA-N-ACETYLGLUCOSAMINIDASE"/>
    <property type="match status" value="1"/>
</dbReference>
<evidence type="ECO:0000256" key="1">
    <source>
        <dbReference type="PROSITE-ProRule" id="PRU00076"/>
    </source>
</evidence>
<keyword evidence="1" id="KW-1015">Disulfide bond</keyword>
<feature type="chain" id="PRO_5018772401" evidence="3">
    <location>
        <begin position="24"/>
        <end position="534"/>
    </location>
</feature>
<evidence type="ECO:0000313" key="6">
    <source>
        <dbReference type="Proteomes" id="UP000264820"/>
    </source>
</evidence>
<comment type="caution">
    <text evidence="1">Lacks conserved residue(s) required for the propagation of feature annotation.</text>
</comment>
<evidence type="ECO:0000256" key="3">
    <source>
        <dbReference type="SAM" id="SignalP"/>
    </source>
</evidence>
<name>A0A3Q2XUY6_HIPCM</name>
<dbReference type="CDD" id="cd00054">
    <property type="entry name" value="EGF_CA"/>
    <property type="match status" value="1"/>
</dbReference>
<dbReference type="Ensembl" id="ENSHCOT00000007612.1">
    <property type="protein sequence ID" value="ENSHCOP00000004106.1"/>
    <property type="gene ID" value="ENSHCOG00000005491.1"/>
</dbReference>
<evidence type="ECO:0000259" key="4">
    <source>
        <dbReference type="PROSITE" id="PS50026"/>
    </source>
</evidence>
<reference evidence="5" key="1">
    <citation type="submission" date="2025-08" db="UniProtKB">
        <authorList>
            <consortium name="Ensembl"/>
        </authorList>
    </citation>
    <scope>IDENTIFICATION</scope>
</reference>
<dbReference type="SMART" id="SM00181">
    <property type="entry name" value="EGF"/>
    <property type="match status" value="3"/>
</dbReference>
<reference evidence="5" key="2">
    <citation type="submission" date="2025-09" db="UniProtKB">
        <authorList>
            <consortium name="Ensembl"/>
        </authorList>
    </citation>
    <scope>IDENTIFICATION</scope>
</reference>
<keyword evidence="3" id="KW-0732">Signal</keyword>
<organism evidence="5 6">
    <name type="scientific">Hippocampus comes</name>
    <name type="common">Tiger tail seahorse</name>
    <dbReference type="NCBI Taxonomy" id="109280"/>
    <lineage>
        <taxon>Eukaryota</taxon>
        <taxon>Metazoa</taxon>
        <taxon>Chordata</taxon>
        <taxon>Craniata</taxon>
        <taxon>Vertebrata</taxon>
        <taxon>Euteleostomi</taxon>
        <taxon>Actinopterygii</taxon>
        <taxon>Neopterygii</taxon>
        <taxon>Teleostei</taxon>
        <taxon>Neoteleostei</taxon>
        <taxon>Acanthomorphata</taxon>
        <taxon>Syngnathiaria</taxon>
        <taxon>Syngnathiformes</taxon>
        <taxon>Syngnathoidei</taxon>
        <taxon>Syngnathidae</taxon>
        <taxon>Hippocampus</taxon>
    </lineage>
</organism>
<dbReference type="GO" id="GO:0033299">
    <property type="term" value="P:secretion of lysosomal enzymes"/>
    <property type="evidence" value="ECO:0007669"/>
    <property type="project" value="TreeGrafter"/>
</dbReference>
<sequence length="534" mass="57903">MASRRISVRLLGILLFLCGSLWTSRSPGDGVLAMGDIQAPYMDILQPYTDGHGSRHSHRHVRDCQPSMHGNRTHESFRASNYSGLPVAESRLIVYNLPNRVVTGHFTVVHDPLRTLSVLEPGQPGGCSNSCMSTVEETSRNAGCLYAQNAGFFNTRTGQCLGNVVSDGRMVRDSGGVQNAQFGIRRDGTLVFGYLSQEEVLEQSNPFVQLVSGVMWLLRNGEVYINSSLKAECAEMQESGSLDYFTNVISARSALGHDAEGRVILFQVDGQTGERGMSLWEMADFLKQNGVINAINMDGGGSSTFVSNGTLANYPTDKCKADQRWRCARPVSTILCVHSRHCQPSDCGGRGQCVDGLCRCREGWRGAGCDSTVCRLPSCGSRQVCTARGCVCDAGWRGKNCSQECLPGFYGNGCNQTCSCMNGGSCHHIHGGCSCAPGFSGTTCEEDGRLKAKEREEETRYLTETTWLTLTIILSILLTLSLLALATRLCRQSPASRTRANYAYLPLTASEGEVPNGGGPEKCDLDCPNSLELM</sequence>
<dbReference type="PROSITE" id="PS01186">
    <property type="entry name" value="EGF_2"/>
    <property type="match status" value="2"/>
</dbReference>
<dbReference type="Proteomes" id="UP000264820">
    <property type="component" value="Unplaced"/>
</dbReference>
<protein>
    <submittedName>
        <fullName evidence="5">N-acetylglucosamine-1-phosphodiester alpha-N-acetylglucosaminidase</fullName>
    </submittedName>
</protein>